<reference evidence="3" key="1">
    <citation type="journal article" date="2023" name="Phytobiomes J">
        <title>Deciphering the key players within the bacterial microbiota associated with aerial crown gall tumors on rhododendron: Insights into the gallobiome.</title>
        <authorList>
            <person name="Kuzmanovic N."/>
            <person name="Nesme J."/>
            <person name="Wolf J."/>
            <person name="Neumann-Schaal M."/>
            <person name="Petersen J."/>
            <person name="Fernandez-Gnecco G."/>
            <person name="Sproeer C."/>
            <person name="Bunk B."/>
            <person name="Overmann J."/>
            <person name="Sorensen S.J."/>
            <person name="Idczak E."/>
            <person name="Smalla K."/>
        </authorList>
    </citation>
    <scope>NUCLEOTIDE SEQUENCE</scope>
    <source>
        <strain evidence="3">Rho-11.1</strain>
    </source>
</reference>
<dbReference type="Gene3D" id="3.30.70.100">
    <property type="match status" value="1"/>
</dbReference>
<dbReference type="PROSITE" id="PS51725">
    <property type="entry name" value="ABM"/>
    <property type="match status" value="1"/>
</dbReference>
<feature type="transmembrane region" description="Helical" evidence="1">
    <location>
        <begin position="118"/>
        <end position="138"/>
    </location>
</feature>
<gene>
    <name evidence="3" type="ORF">RMR22_22545</name>
</gene>
<dbReference type="PANTHER" id="PTHR40057">
    <property type="entry name" value="SLR1162 PROTEIN"/>
    <property type="match status" value="1"/>
</dbReference>
<evidence type="ECO:0000259" key="2">
    <source>
        <dbReference type="PROSITE" id="PS51725"/>
    </source>
</evidence>
<dbReference type="Pfam" id="PF03992">
    <property type="entry name" value="ABM"/>
    <property type="match status" value="1"/>
</dbReference>
<evidence type="ECO:0000313" key="3">
    <source>
        <dbReference type="EMBL" id="MDX8305033.1"/>
    </source>
</evidence>
<name>A0AAW9FKT1_9HYPH</name>
<organism evidence="3">
    <name type="scientific">Agrobacterium rosae</name>
    <dbReference type="NCBI Taxonomy" id="1972867"/>
    <lineage>
        <taxon>Bacteria</taxon>
        <taxon>Pseudomonadati</taxon>
        <taxon>Pseudomonadota</taxon>
        <taxon>Alphaproteobacteria</taxon>
        <taxon>Hyphomicrobiales</taxon>
        <taxon>Rhizobiaceae</taxon>
        <taxon>Rhizobium/Agrobacterium group</taxon>
        <taxon>Agrobacterium</taxon>
    </lineage>
</organism>
<keyword evidence="1" id="KW-0472">Membrane</keyword>
<sequence>MSQVTRIIHRRANPGQEAEYERLVREMLTACSRSPGYRFSTVIPPRIDGEEFHIVQCFTTQAALDIWRNSKIATEWHERLRYVSDHEPEYRVFNTTDLWFSATGLEGQKQPARWRMAVVTWMGIFPLASLAVAFLFPLLTALPFILRMMILTVLIVFAMYWIVMPRLLRWLAWWLKR</sequence>
<protein>
    <submittedName>
        <fullName evidence="3">Antibiotic biosynthesis monooxygenase</fullName>
    </submittedName>
</protein>
<dbReference type="InterPro" id="IPR007138">
    <property type="entry name" value="ABM_dom"/>
</dbReference>
<feature type="transmembrane region" description="Helical" evidence="1">
    <location>
        <begin position="144"/>
        <end position="163"/>
    </location>
</feature>
<dbReference type="InterPro" id="IPR038762">
    <property type="entry name" value="ABM_predict"/>
</dbReference>
<dbReference type="SUPFAM" id="SSF54909">
    <property type="entry name" value="Dimeric alpha+beta barrel"/>
    <property type="match status" value="1"/>
</dbReference>
<keyword evidence="3" id="KW-0503">Monooxygenase</keyword>
<dbReference type="PANTHER" id="PTHR40057:SF1">
    <property type="entry name" value="SLR1162 PROTEIN"/>
    <property type="match status" value="1"/>
</dbReference>
<feature type="domain" description="ABM" evidence="2">
    <location>
        <begin position="4"/>
        <end position="93"/>
    </location>
</feature>
<keyword evidence="3" id="KW-0560">Oxidoreductase</keyword>
<proteinExistence type="predicted"/>
<comment type="caution">
    <text evidence="3">The sequence shown here is derived from an EMBL/GenBank/DDBJ whole genome shotgun (WGS) entry which is preliminary data.</text>
</comment>
<dbReference type="RefSeq" id="WP_320203476.1">
    <property type="nucleotide sequence ID" value="NZ_CP192782.1"/>
</dbReference>
<dbReference type="EMBL" id="JAVRAF010000012">
    <property type="protein sequence ID" value="MDX8305033.1"/>
    <property type="molecule type" value="Genomic_DNA"/>
</dbReference>
<keyword evidence="1" id="KW-0812">Transmembrane</keyword>
<evidence type="ECO:0000256" key="1">
    <source>
        <dbReference type="SAM" id="Phobius"/>
    </source>
</evidence>
<accession>A0AAW9FKT1</accession>
<dbReference type="GO" id="GO:0004497">
    <property type="term" value="F:monooxygenase activity"/>
    <property type="evidence" value="ECO:0007669"/>
    <property type="project" value="UniProtKB-KW"/>
</dbReference>
<dbReference type="InterPro" id="IPR011008">
    <property type="entry name" value="Dimeric_a/b-barrel"/>
</dbReference>
<keyword evidence="1" id="KW-1133">Transmembrane helix</keyword>
<dbReference type="AlphaFoldDB" id="A0AAW9FKT1"/>